<keyword evidence="1" id="KW-1133">Transmembrane helix</keyword>
<protein>
    <submittedName>
        <fullName evidence="2">DUF3098 domain-containing protein</fullName>
    </submittedName>
</protein>
<keyword evidence="1" id="KW-0812">Transmembrane</keyword>
<feature type="transmembrane region" description="Helical" evidence="1">
    <location>
        <begin position="76"/>
        <end position="94"/>
    </location>
</feature>
<organism evidence="2 3">
    <name type="scientific">Faecalibacter bovis</name>
    <dbReference type="NCBI Taxonomy" id="2898187"/>
    <lineage>
        <taxon>Bacteria</taxon>
        <taxon>Pseudomonadati</taxon>
        <taxon>Bacteroidota</taxon>
        <taxon>Flavobacteriia</taxon>
        <taxon>Flavobacteriales</taxon>
        <taxon>Weeksellaceae</taxon>
        <taxon>Faecalibacter</taxon>
    </lineage>
</organism>
<evidence type="ECO:0000313" key="3">
    <source>
        <dbReference type="Proteomes" id="UP000672011"/>
    </source>
</evidence>
<dbReference type="InterPro" id="IPR021448">
    <property type="entry name" value="DUF3098"/>
</dbReference>
<evidence type="ECO:0000256" key="1">
    <source>
        <dbReference type="SAM" id="Phobius"/>
    </source>
</evidence>
<dbReference type="RefSeq" id="WP_230475546.1">
    <property type="nucleotide sequence ID" value="NZ_CP072842.1"/>
</dbReference>
<gene>
    <name evidence="2" type="ORF">J9309_08955</name>
</gene>
<evidence type="ECO:0000313" key="2">
    <source>
        <dbReference type="EMBL" id="QTV04925.1"/>
    </source>
</evidence>
<keyword evidence="3" id="KW-1185">Reference proteome</keyword>
<sequence length="100" mass="11355">MSTLNNQNTLKSESTKGSDFTFLFGKKNYIWMGIGIALITLGFILMTGPDANTTPDGNFDPTYWNEDIYSWRRIRLAPFLVIAGFIVEIYAILLNPNKEK</sequence>
<dbReference type="EMBL" id="CP072842">
    <property type="protein sequence ID" value="QTV04925.1"/>
    <property type="molecule type" value="Genomic_DNA"/>
</dbReference>
<keyword evidence="1" id="KW-0472">Membrane</keyword>
<feature type="transmembrane region" description="Helical" evidence="1">
    <location>
        <begin position="29"/>
        <end position="48"/>
    </location>
</feature>
<accession>A0ABX7XAP6</accession>
<proteinExistence type="predicted"/>
<reference evidence="2 3" key="1">
    <citation type="journal article" date="2021" name="Int. J. Syst. Evol. Microbiol.">
        <title>Faecalibacter bovis sp. nov., isolated from cow faeces.</title>
        <authorList>
            <person name="Li F."/>
            <person name="Zhao W."/>
            <person name="Hong Q."/>
            <person name="Shao Q."/>
            <person name="Song J."/>
            <person name="Yang S."/>
        </authorList>
    </citation>
    <scope>NUCLEOTIDE SEQUENCE [LARGE SCALE GENOMIC DNA]</scope>
    <source>
        <strain evidence="2 3">ZY171143</strain>
    </source>
</reference>
<reference evidence="3" key="2">
    <citation type="submission" date="2021-04" db="EMBL/GenBank/DDBJ databases">
        <title>Taxonomy of Flavobacteriaceae bacterium ZY171143.</title>
        <authorList>
            <person name="Li F."/>
        </authorList>
    </citation>
    <scope>NUCLEOTIDE SEQUENCE [LARGE SCALE GENOMIC DNA]</scope>
    <source>
        <strain evidence="3">ZY171143</strain>
    </source>
</reference>
<dbReference type="Pfam" id="PF11297">
    <property type="entry name" value="DUF3098"/>
    <property type="match status" value="1"/>
</dbReference>
<name>A0ABX7XAP6_9FLAO</name>
<dbReference type="Proteomes" id="UP000672011">
    <property type="component" value="Chromosome"/>
</dbReference>